<sequence length="66" mass="7323">MYSSGPQVETEDKFTLGVMSSTRGQFGSSHHVNKGINFFYSGPRFGVNGDQNKSFTAGDQERERSE</sequence>
<keyword evidence="3" id="KW-1185">Reference proteome</keyword>
<evidence type="ECO:0000313" key="3">
    <source>
        <dbReference type="Proteomes" id="UP000518266"/>
    </source>
</evidence>
<comment type="caution">
    <text evidence="2">The sequence shown here is derived from an EMBL/GenBank/DDBJ whole genome shotgun (WGS) entry which is preliminary data.</text>
</comment>
<feature type="region of interest" description="Disordered" evidence="1">
    <location>
        <begin position="46"/>
        <end position="66"/>
    </location>
</feature>
<gene>
    <name evidence="2" type="ORF">F7725_004040</name>
</gene>
<organism evidence="2 3">
    <name type="scientific">Dissostichus mawsoni</name>
    <name type="common">Antarctic cod</name>
    <dbReference type="NCBI Taxonomy" id="36200"/>
    <lineage>
        <taxon>Eukaryota</taxon>
        <taxon>Metazoa</taxon>
        <taxon>Chordata</taxon>
        <taxon>Craniata</taxon>
        <taxon>Vertebrata</taxon>
        <taxon>Euteleostomi</taxon>
        <taxon>Actinopterygii</taxon>
        <taxon>Neopterygii</taxon>
        <taxon>Teleostei</taxon>
        <taxon>Neoteleostei</taxon>
        <taxon>Acanthomorphata</taxon>
        <taxon>Eupercaria</taxon>
        <taxon>Perciformes</taxon>
        <taxon>Notothenioidei</taxon>
        <taxon>Nototheniidae</taxon>
        <taxon>Dissostichus</taxon>
    </lineage>
</organism>
<proteinExistence type="predicted"/>
<evidence type="ECO:0000256" key="1">
    <source>
        <dbReference type="SAM" id="MobiDB-lite"/>
    </source>
</evidence>
<name>A0A7J5YBX2_DISMA</name>
<dbReference type="Proteomes" id="UP000518266">
    <property type="component" value="Unassembled WGS sequence"/>
</dbReference>
<protein>
    <submittedName>
        <fullName evidence="2">Uncharacterized protein</fullName>
    </submittedName>
</protein>
<evidence type="ECO:0000313" key="2">
    <source>
        <dbReference type="EMBL" id="KAF3846962.1"/>
    </source>
</evidence>
<dbReference type="AlphaFoldDB" id="A0A7J5YBX2"/>
<accession>A0A7J5YBX2</accession>
<reference evidence="2 3" key="1">
    <citation type="submission" date="2020-03" db="EMBL/GenBank/DDBJ databases">
        <title>Dissostichus mawsoni Genome sequencing and assembly.</title>
        <authorList>
            <person name="Park H."/>
        </authorList>
    </citation>
    <scope>NUCLEOTIDE SEQUENCE [LARGE SCALE GENOMIC DNA]</scope>
    <source>
        <strain evidence="2">DM0001</strain>
        <tissue evidence="2">Muscle</tissue>
    </source>
</reference>
<dbReference type="EMBL" id="JAAKFY010000014">
    <property type="protein sequence ID" value="KAF3846962.1"/>
    <property type="molecule type" value="Genomic_DNA"/>
</dbReference>